<name>A0A073IQH6_9BACT</name>
<dbReference type="OrthoDB" id="5019at2"/>
<dbReference type="EMBL" id="JMKI01000037">
    <property type="protein sequence ID" value="KEJ91741.1"/>
    <property type="molecule type" value="Genomic_DNA"/>
</dbReference>
<comment type="caution">
    <text evidence="1">The sequence shown here is derived from an EMBL/GenBank/DDBJ whole genome shotgun (WGS) entry which is preliminary data.</text>
</comment>
<dbReference type="Proteomes" id="UP000027665">
    <property type="component" value="Unassembled WGS sequence"/>
</dbReference>
<proteinExistence type="predicted"/>
<reference evidence="1 2" key="1">
    <citation type="submission" date="2014-04" db="EMBL/GenBank/DDBJ databases">
        <title>Draft Genome Sequence of Synergistes jonesii.</title>
        <authorList>
            <person name="Coil D.A."/>
            <person name="Eisen J.A."/>
            <person name="Holland-Moritz H.E."/>
        </authorList>
    </citation>
    <scope>NUCLEOTIDE SEQUENCE [LARGE SCALE GENOMIC DNA]</scope>
    <source>
        <strain evidence="1 2">78-1</strain>
    </source>
</reference>
<dbReference type="InterPro" id="IPR021219">
    <property type="entry name" value="DUF2703"/>
</dbReference>
<dbReference type="eggNOG" id="ENOG5032YQI">
    <property type="taxonomic scope" value="Bacteria"/>
</dbReference>
<keyword evidence="2" id="KW-1185">Reference proteome</keyword>
<evidence type="ECO:0000313" key="2">
    <source>
        <dbReference type="Proteomes" id="UP000027665"/>
    </source>
</evidence>
<accession>A0A073IQH6</accession>
<dbReference type="RefSeq" id="WP_037977055.1">
    <property type="nucleotide sequence ID" value="NZ_CAMETI010000068.1"/>
</dbReference>
<dbReference type="AlphaFoldDB" id="A0A073IQH6"/>
<sequence>MKTITLTHYTVKDINPTPWTKTWDNMMKFGERMAPKLAPLGFKLRFRKMIMDDVTQDNLMAANMVTIECAEAELPETPIENMLMLELDYTECPECRTPEGQEFPCRTFTDFNGEACQALPEEFFMEAVLRTAFKSQQGRECHCGESCDSCASGCGDEEIGRRADARGHKHF</sequence>
<protein>
    <submittedName>
        <fullName evidence="1">Uncharacterized protein</fullName>
    </submittedName>
</protein>
<dbReference type="GeneID" id="90984021"/>
<organism evidence="1 2">
    <name type="scientific">Synergistes jonesii</name>
    <dbReference type="NCBI Taxonomy" id="2754"/>
    <lineage>
        <taxon>Bacteria</taxon>
        <taxon>Thermotogati</taxon>
        <taxon>Synergistota</taxon>
        <taxon>Synergistia</taxon>
        <taxon>Synergistales</taxon>
        <taxon>Synergistaceae</taxon>
        <taxon>Synergistes</taxon>
    </lineage>
</organism>
<evidence type="ECO:0000313" key="1">
    <source>
        <dbReference type="EMBL" id="KEJ91741.1"/>
    </source>
</evidence>
<dbReference type="Pfam" id="PF10865">
    <property type="entry name" value="DUF2703"/>
    <property type="match status" value="1"/>
</dbReference>
<gene>
    <name evidence="1" type="ORF">EH55_07140</name>
</gene>